<reference evidence="2 3" key="1">
    <citation type="submission" date="2014-03" db="EMBL/GenBank/DDBJ databases">
        <title>Draft genome of the hookworm Oesophagostomum dentatum.</title>
        <authorList>
            <person name="Mitreva M."/>
        </authorList>
    </citation>
    <scope>NUCLEOTIDE SEQUENCE [LARGE SCALE GENOMIC DNA]</scope>
    <source>
        <strain evidence="2 3">OD-Hann</strain>
    </source>
</reference>
<name>A0A0B1SCT6_OESDE</name>
<feature type="region of interest" description="Disordered" evidence="1">
    <location>
        <begin position="1"/>
        <end position="58"/>
    </location>
</feature>
<feature type="non-terminal residue" evidence="2">
    <location>
        <position position="1"/>
    </location>
</feature>
<feature type="compositionally biased region" description="Pro residues" evidence="1">
    <location>
        <begin position="25"/>
        <end position="34"/>
    </location>
</feature>
<dbReference type="Proteomes" id="UP000053660">
    <property type="component" value="Unassembled WGS sequence"/>
</dbReference>
<accession>A0A0B1SCT6</accession>
<keyword evidence="3" id="KW-1185">Reference proteome</keyword>
<feature type="region of interest" description="Disordered" evidence="1">
    <location>
        <begin position="106"/>
        <end position="133"/>
    </location>
</feature>
<proteinExistence type="predicted"/>
<evidence type="ECO:0000313" key="3">
    <source>
        <dbReference type="Proteomes" id="UP000053660"/>
    </source>
</evidence>
<dbReference type="OrthoDB" id="5895176at2759"/>
<evidence type="ECO:0000313" key="2">
    <source>
        <dbReference type="EMBL" id="KHJ82734.1"/>
    </source>
</evidence>
<gene>
    <name evidence="2" type="ORF">OESDEN_17571</name>
</gene>
<organism evidence="2 3">
    <name type="scientific">Oesophagostomum dentatum</name>
    <name type="common">Nodular worm</name>
    <dbReference type="NCBI Taxonomy" id="61180"/>
    <lineage>
        <taxon>Eukaryota</taxon>
        <taxon>Metazoa</taxon>
        <taxon>Ecdysozoa</taxon>
        <taxon>Nematoda</taxon>
        <taxon>Chromadorea</taxon>
        <taxon>Rhabditida</taxon>
        <taxon>Rhabditina</taxon>
        <taxon>Rhabditomorpha</taxon>
        <taxon>Strongyloidea</taxon>
        <taxon>Strongylidae</taxon>
        <taxon>Oesophagostomum</taxon>
    </lineage>
</organism>
<dbReference type="EMBL" id="KN577458">
    <property type="protein sequence ID" value="KHJ82734.1"/>
    <property type="molecule type" value="Genomic_DNA"/>
</dbReference>
<sequence>SYRESFASQKSAAEVGELPEEPIEEAPPPPPPPPVDEDKIMSHSEQISESDSAKRCYPSQELTFELSIPKTKRPSQKEAPAPVKVLRPAPDYSAIVLKNNQMYVGGLSKRPRDPPSYLSTLEKPGTQTPVSFV</sequence>
<feature type="compositionally biased region" description="Polar residues" evidence="1">
    <location>
        <begin position="1"/>
        <end position="11"/>
    </location>
</feature>
<dbReference type="AlphaFoldDB" id="A0A0B1SCT6"/>
<protein>
    <submittedName>
        <fullName evidence="2">Uncharacterized protein</fullName>
    </submittedName>
</protein>
<evidence type="ECO:0000256" key="1">
    <source>
        <dbReference type="SAM" id="MobiDB-lite"/>
    </source>
</evidence>